<name>A0A0U3DU58_9EURY</name>
<dbReference type="PATRIC" id="fig|230361.4.peg.1809"/>
<dbReference type="Proteomes" id="UP000067738">
    <property type="component" value="Chromosome"/>
</dbReference>
<proteinExistence type="predicted"/>
<dbReference type="OrthoDB" id="73447at2157"/>
<evidence type="ECO:0000313" key="1">
    <source>
        <dbReference type="EMBL" id="ALT69514.1"/>
    </source>
</evidence>
<protein>
    <submittedName>
        <fullName evidence="1">Transcriptional regulator</fullName>
    </submittedName>
</protein>
<dbReference type="EMBL" id="CP011266">
    <property type="protein sequence ID" value="ALT69514.1"/>
    <property type="molecule type" value="Genomic_DNA"/>
</dbReference>
<gene>
    <name evidence="1" type="ORF">sm9_1747</name>
</gene>
<evidence type="ECO:0000313" key="2">
    <source>
        <dbReference type="Proteomes" id="UP000067738"/>
    </source>
</evidence>
<dbReference type="RefSeq" id="WP_058739744.1">
    <property type="nucleotide sequence ID" value="NZ_CP011266.1"/>
</dbReference>
<sequence length="99" mass="11780">MYIEENETQKALKIILLQKKGGKNCARIIEKLLIRPYNSNQMANELHISYNTAYYHFQIMLKYDLINKMPSKYGTFYVAKQNLINEKESFEEIKKLIID</sequence>
<keyword evidence="2" id="KW-1185">Reference proteome</keyword>
<dbReference type="Gene3D" id="1.10.10.10">
    <property type="entry name" value="Winged helix-like DNA-binding domain superfamily/Winged helix DNA-binding domain"/>
    <property type="match status" value="1"/>
</dbReference>
<dbReference type="InterPro" id="IPR036390">
    <property type="entry name" value="WH_DNA-bd_sf"/>
</dbReference>
<accession>A0A0U3DU58</accession>
<dbReference type="KEGG" id="mmil:sm9_1747"/>
<organism evidence="1 2">
    <name type="scientific">Methanobrevibacter millerae</name>
    <dbReference type="NCBI Taxonomy" id="230361"/>
    <lineage>
        <taxon>Archaea</taxon>
        <taxon>Methanobacteriati</taxon>
        <taxon>Methanobacteriota</taxon>
        <taxon>Methanomada group</taxon>
        <taxon>Methanobacteria</taxon>
        <taxon>Methanobacteriales</taxon>
        <taxon>Methanobacteriaceae</taxon>
        <taxon>Methanobrevibacter</taxon>
    </lineage>
</organism>
<dbReference type="SUPFAM" id="SSF46785">
    <property type="entry name" value="Winged helix' DNA-binding domain"/>
    <property type="match status" value="1"/>
</dbReference>
<dbReference type="InterPro" id="IPR036388">
    <property type="entry name" value="WH-like_DNA-bd_sf"/>
</dbReference>
<dbReference type="GeneID" id="26736690"/>
<reference evidence="1 2" key="1">
    <citation type="submission" date="2015-04" db="EMBL/GenBank/DDBJ databases">
        <title>The complete genome sequence of the rumen methanogen Methanobrevibacter millerae SM9.</title>
        <authorList>
            <person name="Leahy S.C."/>
            <person name="Kelly W.J."/>
            <person name="Pacheco D.M."/>
            <person name="Li D."/>
            <person name="Altermann E."/>
            <person name="Attwood G.T."/>
        </authorList>
    </citation>
    <scope>NUCLEOTIDE SEQUENCE [LARGE SCALE GENOMIC DNA]</scope>
    <source>
        <strain evidence="1 2">SM9</strain>
    </source>
</reference>
<dbReference type="AlphaFoldDB" id="A0A0U3DU58"/>